<feature type="region of interest" description="Disordered" evidence="1">
    <location>
        <begin position="1"/>
        <end position="53"/>
    </location>
</feature>
<sequence>MNASGHGKNRRIHAHGRDRGPILDGDRAMRARELTEQSQPVAESQMPGPGQEWPTVLADLRRRATAGPAHETDGDRSAQ</sequence>
<dbReference type="Proteomes" id="UP001212097">
    <property type="component" value="Chromosome"/>
</dbReference>
<gene>
    <name evidence="2" type="ORF">O6R08_07290</name>
</gene>
<proteinExistence type="predicted"/>
<name>A0ABY7QWF2_9ACTN</name>
<protein>
    <recommendedName>
        <fullName evidence="4">Toxin-antitoxin system, antitoxin component, ribbon-helix-helix domain protein</fullName>
    </recommendedName>
</protein>
<dbReference type="RefSeq" id="WP_271417538.1">
    <property type="nucleotide sequence ID" value="NZ_CP115668.1"/>
</dbReference>
<feature type="region of interest" description="Disordered" evidence="1">
    <location>
        <begin position="60"/>
        <end position="79"/>
    </location>
</feature>
<accession>A0ABY7QWF2</accession>
<evidence type="ECO:0000313" key="2">
    <source>
        <dbReference type="EMBL" id="WCC79336.1"/>
    </source>
</evidence>
<evidence type="ECO:0000256" key="1">
    <source>
        <dbReference type="SAM" id="MobiDB-lite"/>
    </source>
</evidence>
<feature type="compositionally biased region" description="Basic and acidic residues" evidence="1">
    <location>
        <begin position="70"/>
        <end position="79"/>
    </location>
</feature>
<evidence type="ECO:0000313" key="3">
    <source>
        <dbReference type="Proteomes" id="UP001212097"/>
    </source>
</evidence>
<evidence type="ECO:0008006" key="4">
    <source>
        <dbReference type="Google" id="ProtNLM"/>
    </source>
</evidence>
<dbReference type="EMBL" id="CP115668">
    <property type="protein sequence ID" value="WCC79336.1"/>
    <property type="molecule type" value="Genomic_DNA"/>
</dbReference>
<reference evidence="2 3" key="1">
    <citation type="submission" date="2023-01" db="EMBL/GenBank/DDBJ databases">
        <authorList>
            <person name="Lee S.H."/>
            <person name="Jung H.S."/>
            <person name="Yun J.U."/>
        </authorList>
    </citation>
    <scope>NUCLEOTIDE SEQUENCE [LARGE SCALE GENOMIC DNA]</scope>
    <source>
        <strain evidence="2 3">CBA3108</strain>
    </source>
</reference>
<reference evidence="2 3" key="2">
    <citation type="submission" date="2023-06" db="EMBL/GenBank/DDBJ databases">
        <title>The Gram-positive Non-spore-bearing Anaerobic Bacilli of Human Feces.</title>
        <authorList>
            <person name="Eggerth A.H."/>
        </authorList>
    </citation>
    <scope>NUCLEOTIDE SEQUENCE [LARGE SCALE GENOMIC DNA]</scope>
    <source>
        <strain evidence="2 3">CBA3108</strain>
    </source>
</reference>
<feature type="compositionally biased region" description="Basic and acidic residues" evidence="1">
    <location>
        <begin position="15"/>
        <end position="35"/>
    </location>
</feature>
<organism evidence="2 3">
    <name type="scientific">Cutibacterium equinum</name>
    <dbReference type="NCBI Taxonomy" id="3016342"/>
    <lineage>
        <taxon>Bacteria</taxon>
        <taxon>Bacillati</taxon>
        <taxon>Actinomycetota</taxon>
        <taxon>Actinomycetes</taxon>
        <taxon>Propionibacteriales</taxon>
        <taxon>Propionibacteriaceae</taxon>
        <taxon>Cutibacterium</taxon>
    </lineage>
</organism>
<keyword evidence="3" id="KW-1185">Reference proteome</keyword>